<organism evidence="1 2">
    <name type="scientific">Orbilia ellipsospora</name>
    <dbReference type="NCBI Taxonomy" id="2528407"/>
    <lineage>
        <taxon>Eukaryota</taxon>
        <taxon>Fungi</taxon>
        <taxon>Dikarya</taxon>
        <taxon>Ascomycota</taxon>
        <taxon>Pezizomycotina</taxon>
        <taxon>Orbiliomycetes</taxon>
        <taxon>Orbiliales</taxon>
        <taxon>Orbiliaceae</taxon>
        <taxon>Orbilia</taxon>
    </lineage>
</organism>
<accession>A0AAV9XPF6</accession>
<reference evidence="1 2" key="1">
    <citation type="submission" date="2019-10" db="EMBL/GenBank/DDBJ databases">
        <authorList>
            <person name="Palmer J.M."/>
        </authorList>
    </citation>
    <scope>NUCLEOTIDE SEQUENCE [LARGE SCALE GENOMIC DNA]</scope>
    <source>
        <strain evidence="1 2">TWF694</strain>
    </source>
</reference>
<dbReference type="AlphaFoldDB" id="A0AAV9XPF6"/>
<protein>
    <submittedName>
        <fullName evidence="1">Uncharacterized protein</fullName>
    </submittedName>
</protein>
<dbReference type="Proteomes" id="UP001365542">
    <property type="component" value="Unassembled WGS sequence"/>
</dbReference>
<keyword evidence="2" id="KW-1185">Reference proteome</keyword>
<evidence type="ECO:0000313" key="2">
    <source>
        <dbReference type="Proteomes" id="UP001365542"/>
    </source>
</evidence>
<gene>
    <name evidence="1" type="ORF">TWF694_000129</name>
</gene>
<sequence length="155" mass="16831">MSLNPNQATRRQFSESMLAANPDSHATEQYTTLFRATQHLLSLLANHPGMVETGNASQPFMQPANSKNRIYAMWDFVGRTMGMITSVGSPSNPSGDGMWVDALGRSQMANMLIQNQDMGDQMHQASWGAGFDRRWEFGDEVKAAAAAVSAAASST</sequence>
<name>A0AAV9XPF6_9PEZI</name>
<proteinExistence type="predicted"/>
<comment type="caution">
    <text evidence="1">The sequence shown here is derived from an EMBL/GenBank/DDBJ whole genome shotgun (WGS) entry which is preliminary data.</text>
</comment>
<dbReference type="EMBL" id="JAVHJO010000001">
    <property type="protein sequence ID" value="KAK6543381.1"/>
    <property type="molecule type" value="Genomic_DNA"/>
</dbReference>
<evidence type="ECO:0000313" key="1">
    <source>
        <dbReference type="EMBL" id="KAK6543381.1"/>
    </source>
</evidence>